<gene>
    <name evidence="1" type="ORF">J2W49_000488</name>
</gene>
<reference evidence="1 2" key="1">
    <citation type="submission" date="2023-07" db="EMBL/GenBank/DDBJ databases">
        <title>Sorghum-associated microbial communities from plants grown in Nebraska, USA.</title>
        <authorList>
            <person name="Schachtman D."/>
        </authorList>
    </citation>
    <scope>NUCLEOTIDE SEQUENCE [LARGE SCALE GENOMIC DNA]</scope>
    <source>
        <strain evidence="1 2">4249</strain>
    </source>
</reference>
<evidence type="ECO:0000313" key="1">
    <source>
        <dbReference type="EMBL" id="MDR7148560.1"/>
    </source>
</evidence>
<dbReference type="SUPFAM" id="SSF69047">
    <property type="entry name" value="Hypothetical protein YjbJ"/>
    <property type="match status" value="1"/>
</dbReference>
<accession>A0ABU1WH16</accession>
<evidence type="ECO:0000313" key="2">
    <source>
        <dbReference type="Proteomes" id="UP001265700"/>
    </source>
</evidence>
<organism evidence="1 2">
    <name type="scientific">Hydrogenophaga palleronii</name>
    <dbReference type="NCBI Taxonomy" id="65655"/>
    <lineage>
        <taxon>Bacteria</taxon>
        <taxon>Pseudomonadati</taxon>
        <taxon>Pseudomonadota</taxon>
        <taxon>Betaproteobacteria</taxon>
        <taxon>Burkholderiales</taxon>
        <taxon>Comamonadaceae</taxon>
        <taxon>Hydrogenophaga</taxon>
    </lineage>
</organism>
<protein>
    <submittedName>
        <fullName evidence="1">Uncharacterized protein YjbJ (UPF0337 family)</fullName>
    </submittedName>
</protein>
<dbReference type="Proteomes" id="UP001265700">
    <property type="component" value="Unassembled WGS sequence"/>
</dbReference>
<sequence>MTWDTIQGNWPHLTGQAKFRWNMLSSADLRSVAGDRGELSARIQERYSVSPEEAHAQVQSWEDSAHSSWLF</sequence>
<dbReference type="InterPro" id="IPR036629">
    <property type="entry name" value="YjbJ_sf"/>
</dbReference>
<proteinExistence type="predicted"/>
<dbReference type="Gene3D" id="1.10.1470.10">
    <property type="entry name" value="YjbJ"/>
    <property type="match status" value="1"/>
</dbReference>
<keyword evidence="2" id="KW-1185">Reference proteome</keyword>
<dbReference type="EMBL" id="JAVDWU010000001">
    <property type="protein sequence ID" value="MDR7148560.1"/>
    <property type="molecule type" value="Genomic_DNA"/>
</dbReference>
<dbReference type="RefSeq" id="WP_310311272.1">
    <property type="nucleotide sequence ID" value="NZ_JAVDWU010000001.1"/>
</dbReference>
<name>A0ABU1WH16_9BURK</name>
<comment type="caution">
    <text evidence="1">The sequence shown here is derived from an EMBL/GenBank/DDBJ whole genome shotgun (WGS) entry which is preliminary data.</text>
</comment>